<dbReference type="EMBL" id="AATP01000002">
    <property type="protein sequence ID" value="EAU42125.1"/>
    <property type="molecule type" value="Genomic_DNA"/>
</dbReference>
<sequence length="42" mass="4982">MRNEGHRQETKNSEQIAFLQKYSDQLLLNMVLIRDGVRHALQ</sequence>
<organism evidence="1 2">
    <name type="scientific">Fulvimarina pelagi HTCC2506</name>
    <dbReference type="NCBI Taxonomy" id="314231"/>
    <lineage>
        <taxon>Bacteria</taxon>
        <taxon>Pseudomonadati</taxon>
        <taxon>Pseudomonadota</taxon>
        <taxon>Alphaproteobacteria</taxon>
        <taxon>Hyphomicrobiales</taxon>
        <taxon>Aurantimonadaceae</taxon>
        <taxon>Fulvimarina</taxon>
    </lineage>
</organism>
<dbReference type="AlphaFoldDB" id="Q0G2Q6"/>
<comment type="caution">
    <text evidence="1">The sequence shown here is derived from an EMBL/GenBank/DDBJ whole genome shotgun (WGS) entry which is preliminary data.</text>
</comment>
<protein>
    <submittedName>
        <fullName evidence="1">Uncharacterized protein</fullName>
    </submittedName>
</protein>
<evidence type="ECO:0000313" key="2">
    <source>
        <dbReference type="Proteomes" id="UP000004310"/>
    </source>
</evidence>
<gene>
    <name evidence="1" type="ORF">FP2506_16869</name>
</gene>
<proteinExistence type="predicted"/>
<dbReference type="Proteomes" id="UP000004310">
    <property type="component" value="Unassembled WGS sequence"/>
</dbReference>
<keyword evidence="2" id="KW-1185">Reference proteome</keyword>
<reference evidence="1 2" key="1">
    <citation type="journal article" date="2010" name="J. Bacteriol.">
        <title>Genome sequence of Fulvimarina pelagi HTCC2506T, a Mn(II)-oxidizing alphaproteobacterium possessing an aerobic anoxygenic photosynthetic gene cluster and Xanthorhodopsin.</title>
        <authorList>
            <person name="Kang I."/>
            <person name="Oh H.M."/>
            <person name="Lim S.I."/>
            <person name="Ferriera S."/>
            <person name="Giovannoni S.J."/>
            <person name="Cho J.C."/>
        </authorList>
    </citation>
    <scope>NUCLEOTIDE SEQUENCE [LARGE SCALE GENOMIC DNA]</scope>
    <source>
        <strain evidence="1 2">HTCC2506</strain>
    </source>
</reference>
<name>Q0G2Q6_9HYPH</name>
<dbReference type="HOGENOM" id="CLU_3251957_0_0_5"/>
<accession>Q0G2Q6</accession>
<evidence type="ECO:0000313" key="1">
    <source>
        <dbReference type="EMBL" id="EAU42125.1"/>
    </source>
</evidence>